<dbReference type="PANTHER" id="PTHR14453">
    <property type="entry name" value="PARP/ZINC FINGER CCCH TYPE DOMAIN CONTAINING PROTEIN"/>
    <property type="match status" value="1"/>
</dbReference>
<dbReference type="Pfam" id="PF01661">
    <property type="entry name" value="Macro"/>
    <property type="match status" value="2"/>
</dbReference>
<dbReference type="InterPro" id="IPR043472">
    <property type="entry name" value="Macro_dom-like"/>
</dbReference>
<keyword evidence="3" id="KW-0808">Transferase</keyword>
<reference evidence="8" key="1">
    <citation type="journal article" date="2023" name="Mol. Biol. Evol.">
        <title>Third-Generation Sequencing Reveals the Adaptive Role of the Epigenome in Three Deep-Sea Polychaetes.</title>
        <authorList>
            <person name="Perez M."/>
            <person name="Aroh O."/>
            <person name="Sun Y."/>
            <person name="Lan Y."/>
            <person name="Juniper S.K."/>
            <person name="Young C.R."/>
            <person name="Angers B."/>
            <person name="Qian P.Y."/>
        </authorList>
    </citation>
    <scope>NUCLEOTIDE SEQUENCE</scope>
    <source>
        <strain evidence="8">P08H-3</strain>
    </source>
</reference>
<feature type="domain" description="Macro" evidence="7">
    <location>
        <begin position="680"/>
        <end position="874"/>
    </location>
</feature>
<dbReference type="SMART" id="SM00506">
    <property type="entry name" value="A1pp"/>
    <property type="match status" value="2"/>
</dbReference>
<evidence type="ECO:0000313" key="9">
    <source>
        <dbReference type="Proteomes" id="UP001208570"/>
    </source>
</evidence>
<dbReference type="AlphaFoldDB" id="A0AAD9JCW8"/>
<organism evidence="8 9">
    <name type="scientific">Paralvinella palmiformis</name>
    <dbReference type="NCBI Taxonomy" id="53620"/>
    <lineage>
        <taxon>Eukaryota</taxon>
        <taxon>Metazoa</taxon>
        <taxon>Spiralia</taxon>
        <taxon>Lophotrochozoa</taxon>
        <taxon>Annelida</taxon>
        <taxon>Polychaeta</taxon>
        <taxon>Sedentaria</taxon>
        <taxon>Canalipalpata</taxon>
        <taxon>Terebellida</taxon>
        <taxon>Terebelliformia</taxon>
        <taxon>Alvinellidae</taxon>
        <taxon>Paralvinella</taxon>
    </lineage>
</organism>
<dbReference type="PANTHER" id="PTHR14453:SF67">
    <property type="entry name" value="POLY [ADP-RIBOSE] POLYMERASE"/>
    <property type="match status" value="1"/>
</dbReference>
<keyword evidence="5" id="KW-0539">Nucleus</keyword>
<evidence type="ECO:0000256" key="1">
    <source>
        <dbReference type="ARBA" id="ARBA00004123"/>
    </source>
</evidence>
<evidence type="ECO:0000256" key="2">
    <source>
        <dbReference type="ARBA" id="ARBA00022676"/>
    </source>
</evidence>
<comment type="subcellular location">
    <subcellularLocation>
        <location evidence="1">Nucleus</location>
    </subcellularLocation>
</comment>
<evidence type="ECO:0000256" key="3">
    <source>
        <dbReference type="ARBA" id="ARBA00022679"/>
    </source>
</evidence>
<dbReference type="GO" id="GO:0010629">
    <property type="term" value="P:negative regulation of gene expression"/>
    <property type="evidence" value="ECO:0007669"/>
    <property type="project" value="TreeGrafter"/>
</dbReference>
<evidence type="ECO:0000313" key="8">
    <source>
        <dbReference type="EMBL" id="KAK2149990.1"/>
    </source>
</evidence>
<dbReference type="GO" id="GO:0003714">
    <property type="term" value="F:transcription corepressor activity"/>
    <property type="evidence" value="ECO:0007669"/>
    <property type="project" value="TreeGrafter"/>
</dbReference>
<comment type="caution">
    <text evidence="8">The sequence shown here is derived from an EMBL/GenBank/DDBJ whole genome shotgun (WGS) entry which is preliminary data.</text>
</comment>
<evidence type="ECO:0000256" key="4">
    <source>
        <dbReference type="ARBA" id="ARBA00023027"/>
    </source>
</evidence>
<dbReference type="InterPro" id="IPR052056">
    <property type="entry name" value="Mono-ARTD/PARP"/>
</dbReference>
<feature type="domain" description="Macro" evidence="7">
    <location>
        <begin position="922"/>
        <end position="1070"/>
    </location>
</feature>
<feature type="compositionally biased region" description="Basic and acidic residues" evidence="6">
    <location>
        <begin position="98"/>
        <end position="127"/>
    </location>
</feature>
<dbReference type="GO" id="GO:0005737">
    <property type="term" value="C:cytoplasm"/>
    <property type="evidence" value="ECO:0007669"/>
    <property type="project" value="TreeGrafter"/>
</dbReference>
<dbReference type="Proteomes" id="UP001208570">
    <property type="component" value="Unassembled WGS sequence"/>
</dbReference>
<protein>
    <recommendedName>
        <fullName evidence="7">Macro domain-containing protein</fullName>
    </recommendedName>
</protein>
<dbReference type="GO" id="GO:0016757">
    <property type="term" value="F:glycosyltransferase activity"/>
    <property type="evidence" value="ECO:0007669"/>
    <property type="project" value="UniProtKB-KW"/>
</dbReference>
<gene>
    <name evidence="8" type="ORF">LSH36_427g00020</name>
</gene>
<feature type="region of interest" description="Disordered" evidence="6">
    <location>
        <begin position="92"/>
        <end position="139"/>
    </location>
</feature>
<name>A0AAD9JCW8_9ANNE</name>
<keyword evidence="2" id="KW-0328">Glycosyltransferase</keyword>
<keyword evidence="9" id="KW-1185">Reference proteome</keyword>
<dbReference type="EMBL" id="JAODUP010000427">
    <property type="protein sequence ID" value="KAK2149990.1"/>
    <property type="molecule type" value="Genomic_DNA"/>
</dbReference>
<evidence type="ECO:0000256" key="5">
    <source>
        <dbReference type="ARBA" id="ARBA00023242"/>
    </source>
</evidence>
<feature type="compositionally biased region" description="Polar residues" evidence="6">
    <location>
        <begin position="470"/>
        <end position="481"/>
    </location>
</feature>
<dbReference type="SUPFAM" id="SSF52949">
    <property type="entry name" value="Macro domain-like"/>
    <property type="match status" value="2"/>
</dbReference>
<proteinExistence type="predicted"/>
<dbReference type="GO" id="GO:0005634">
    <property type="term" value="C:nucleus"/>
    <property type="evidence" value="ECO:0007669"/>
    <property type="project" value="UniProtKB-SubCell"/>
</dbReference>
<evidence type="ECO:0000259" key="7">
    <source>
        <dbReference type="PROSITE" id="PS51154"/>
    </source>
</evidence>
<dbReference type="Gene3D" id="3.40.220.10">
    <property type="entry name" value="Leucine Aminopeptidase, subunit E, domain 1"/>
    <property type="match status" value="2"/>
</dbReference>
<dbReference type="InterPro" id="IPR002589">
    <property type="entry name" value="Macro_dom"/>
</dbReference>
<dbReference type="PROSITE" id="PS51154">
    <property type="entry name" value="MACRO"/>
    <property type="match status" value="2"/>
</dbReference>
<feature type="region of interest" description="Disordered" evidence="6">
    <location>
        <begin position="445"/>
        <end position="504"/>
    </location>
</feature>
<accession>A0AAD9JCW8</accession>
<evidence type="ECO:0000256" key="6">
    <source>
        <dbReference type="SAM" id="MobiDB-lite"/>
    </source>
</evidence>
<keyword evidence="4" id="KW-0520">NAD</keyword>
<sequence>MSQVSNQMLDEKLAALKSQLMKNDLLVTKSENYNPVRPSTEDTICESSEETTSGLETGAGCIQTDIGKDSAVCSNLADSSTFDGTWEIELSNISSRSPKQEPKNQDISRSIADDGTPHRIRSGKDEVPTSSMSLRTTRGEPLPILDRGFNINGVLDVRLRPTDIRTVKADALVIVDNFADDDRSGQTVDITDASRADSSCWPFKYVISTSPVTGHPFADPEVVWGELVSGYDLMWSRAAEHRISSIALSPVLVGTIPVSNPRPQLVTDATHFAWISQTMSGQLTASAICRSLLNLATSPSRRCVGEIQIVDTETDVLSCIVRMFEQAIGGRGNVTITELNDGSEKCRLPVASRYGEWNDARGAGNRSDRTWSGRDPYGNRMTDVVANASNPGISDAIEVPSDANTDPILMPRQVGTGYGQGLEIPTTVGMIYDNVQINRTTPIMDDLELDPGEPTYTNTENPVQMPDRSGISSNDRQSEASTPDKVFYDNVNTTGGSPAMSGDLNAERKQAVYTNANDFNAMPEQVSKAAYDQVAEIGGRLYNKENPPERMSAMSNFREPGFDMGMEDEESKYAYMEEPYEIAFEAPSDKRETELSFSAEDTFYEEVNFKAPQRPLGDMKTERLEPEYTSVEADRDQVAAASSDPVIYDSIDEPGASKPVPVIKPNKTSQWSARQPNTVALPTGFEIDGCLKIVIYVHDVTKLKVDAIVNPTNSLLEAESSVSKSILEAAGPQLVKDLTTIIIEGGPVNETEVVETLGGSLYCRHVLHAVVPPQPTEYHSKQLQEYIYDLQKTFENVLQYANNIGARNIVLPSFISGGSNHMIASSVAKTLWKVVMVEAAQRRRHGDATLEQIHVISKSPDELAFIVKHRLDFDSQNGASTQMTTHDIDNTLKATGAGISRQPVGGGATVKDHRRIDSGSSFEPRTFKLGQYTTVVIHVCDIVKLHVDAIVSPDNGHLQHADGLAKYIYDEAGSAMMDFLTEIILYRRFLEVSEVVQTPPGKLPCRLVLHAVGPRWPNTEQASDTVYCLMQLKRTFDNVFQVARQNDVTSIAIPPIGTGKYYHHHLLNPA</sequence>